<dbReference type="Proteomes" id="UP001582793">
    <property type="component" value="Unassembled WGS sequence"/>
</dbReference>
<organism evidence="2 3">
    <name type="scientific">Polymorphospora lycopeni</name>
    <dbReference type="NCBI Taxonomy" id="3140240"/>
    <lineage>
        <taxon>Bacteria</taxon>
        <taxon>Bacillati</taxon>
        <taxon>Actinomycetota</taxon>
        <taxon>Actinomycetes</taxon>
        <taxon>Micromonosporales</taxon>
        <taxon>Micromonosporaceae</taxon>
        <taxon>Polymorphospora</taxon>
    </lineage>
</organism>
<accession>A0ABV5CKM9</accession>
<keyword evidence="3" id="KW-1185">Reference proteome</keyword>
<sequence length="94" mass="10032">MSLIIRLGGRLCAAVVCRWVLGDEYAPPKPCAVAKAANRMLARPPRPAPDAPTLVLPAVNGVVPPVNWPGRRRPGYDWAASPGPRPRFGTGARL</sequence>
<comment type="caution">
    <text evidence="2">The sequence shown here is derived from an EMBL/GenBank/DDBJ whole genome shotgun (WGS) entry which is preliminary data.</text>
</comment>
<gene>
    <name evidence="2" type="ORF">AAFH96_05500</name>
</gene>
<evidence type="ECO:0000256" key="1">
    <source>
        <dbReference type="SAM" id="MobiDB-lite"/>
    </source>
</evidence>
<dbReference type="EMBL" id="JBCGDC010000011">
    <property type="protein sequence ID" value="MFB6392558.1"/>
    <property type="molecule type" value="Genomic_DNA"/>
</dbReference>
<evidence type="ECO:0008006" key="4">
    <source>
        <dbReference type="Google" id="ProtNLM"/>
    </source>
</evidence>
<feature type="region of interest" description="Disordered" evidence="1">
    <location>
        <begin position="71"/>
        <end position="94"/>
    </location>
</feature>
<evidence type="ECO:0000313" key="2">
    <source>
        <dbReference type="EMBL" id="MFB6392558.1"/>
    </source>
</evidence>
<evidence type="ECO:0000313" key="3">
    <source>
        <dbReference type="Proteomes" id="UP001582793"/>
    </source>
</evidence>
<dbReference type="RefSeq" id="WP_375733274.1">
    <property type="nucleotide sequence ID" value="NZ_JBCGDC010000011.1"/>
</dbReference>
<proteinExistence type="predicted"/>
<reference evidence="2 3" key="1">
    <citation type="submission" date="2024-04" db="EMBL/GenBank/DDBJ databases">
        <title>Polymorphospora sp. isolated from Baiyangdian Lake in Xiong'an New Area.</title>
        <authorList>
            <person name="Zhang X."/>
            <person name="Liu J."/>
        </authorList>
    </citation>
    <scope>NUCLEOTIDE SEQUENCE [LARGE SCALE GENOMIC DNA]</scope>
    <source>
        <strain evidence="2 3">2-325</strain>
    </source>
</reference>
<protein>
    <recommendedName>
        <fullName evidence="4">Secreted protein</fullName>
    </recommendedName>
</protein>
<name>A0ABV5CKM9_9ACTN</name>